<dbReference type="Pfam" id="PF12796">
    <property type="entry name" value="Ank_2"/>
    <property type="match status" value="1"/>
</dbReference>
<evidence type="ECO:0000313" key="3">
    <source>
        <dbReference type="EMBL" id="KAG2372749.1"/>
    </source>
</evidence>
<dbReference type="InterPro" id="IPR002110">
    <property type="entry name" value="Ankyrin_rpt"/>
</dbReference>
<dbReference type="RefSeq" id="XP_044541924.1">
    <property type="nucleotide sequence ID" value="XM_044689052.1"/>
</dbReference>
<dbReference type="PROSITE" id="PS50297">
    <property type="entry name" value="ANK_REP_REGION"/>
    <property type="match status" value="1"/>
</dbReference>
<keyword evidence="4" id="KW-1185">Reference proteome</keyword>
<dbReference type="AlphaFoldDB" id="A0AA88GDT2"/>
<evidence type="ECO:0000313" key="4">
    <source>
        <dbReference type="Proteomes" id="UP000816034"/>
    </source>
</evidence>
<evidence type="ECO:0000256" key="2">
    <source>
        <dbReference type="SAM" id="MobiDB-lite"/>
    </source>
</evidence>
<dbReference type="PANTHER" id="PTHR22677">
    <property type="entry name" value="ANKYRIN REPEAT DOMAIN-CONTAINING PROTEIN 60"/>
    <property type="match status" value="1"/>
</dbReference>
<dbReference type="EMBL" id="PYSW02000068">
    <property type="protein sequence ID" value="KAG2372749.1"/>
    <property type="molecule type" value="Genomic_DNA"/>
</dbReference>
<feature type="compositionally biased region" description="Low complexity" evidence="2">
    <location>
        <begin position="168"/>
        <end position="185"/>
    </location>
</feature>
<sequence length="381" mass="43738">MASHSPPASTSFSSLQAFRPNRAKLSLSDYIQQIANVIEQTPTPPLLSESIFLSANSDPTTNHHHHEHLTFFQQQQQQEQWSNCWNEIYSRYSHELFLQIQQILREYLMMEFPQSPHTSPHIERFLQEYVCELWWKGLVRQYDENVPHHRHHRSQKQHPYRNTSSHPSRVVQNSNPSQSVVSSVSMKGGTTSNSLEVFSQCERKLRDLLNTTCPNGGMKVLAVASASGYPHVVQWLIEMGCQIDSESPPGRRTPLFIAALKGHIQVVRVLLEKGASPHHESLFSDDVVMVSYYCGVVRQRVFVTPEKAAMKAGHVQLAQFIREFDLEKSRAKRRCLNKFYKHTKALCYLNDEERWFHGHALSSAGLKLHEPSLADITFTLL</sequence>
<dbReference type="InterPro" id="IPR036770">
    <property type="entry name" value="Ankyrin_rpt-contain_sf"/>
</dbReference>
<name>A0AA88GDT2_NAELO</name>
<dbReference type="PANTHER" id="PTHR22677:SF4">
    <property type="entry name" value="USHER SYNDROME TYPE-1G PROTEIN-LIKE PROTEIN"/>
    <property type="match status" value="1"/>
</dbReference>
<dbReference type="SUPFAM" id="SSF48403">
    <property type="entry name" value="Ankyrin repeat"/>
    <property type="match status" value="1"/>
</dbReference>
<dbReference type="Gene3D" id="1.25.40.20">
    <property type="entry name" value="Ankyrin repeat-containing domain"/>
    <property type="match status" value="1"/>
</dbReference>
<gene>
    <name evidence="3" type="ORF">C9374_013201</name>
</gene>
<protein>
    <submittedName>
        <fullName evidence="3">Uncharacterized protein</fullName>
    </submittedName>
</protein>
<dbReference type="Proteomes" id="UP000816034">
    <property type="component" value="Unassembled WGS sequence"/>
</dbReference>
<accession>A0AA88GDT2</accession>
<keyword evidence="1" id="KW-0040">ANK repeat</keyword>
<dbReference type="PROSITE" id="PS50088">
    <property type="entry name" value="ANK_REPEAT"/>
    <property type="match status" value="1"/>
</dbReference>
<feature type="compositionally biased region" description="Basic residues" evidence="2">
    <location>
        <begin position="148"/>
        <end position="159"/>
    </location>
</feature>
<proteinExistence type="predicted"/>
<feature type="repeat" description="ANK" evidence="1">
    <location>
        <begin position="250"/>
        <end position="282"/>
    </location>
</feature>
<feature type="region of interest" description="Disordered" evidence="2">
    <location>
        <begin position="146"/>
        <end position="189"/>
    </location>
</feature>
<dbReference type="InterPro" id="IPR039323">
    <property type="entry name" value="ANKRD_45/46/60"/>
</dbReference>
<reference evidence="3 4" key="1">
    <citation type="journal article" date="2018" name="BMC Genomics">
        <title>The genome of Naegleria lovaniensis, the basis for a comparative approach to unravel pathogenicity factors of the human pathogenic amoeba N. fowleri.</title>
        <authorList>
            <person name="Liechti N."/>
            <person name="Schurch N."/>
            <person name="Bruggmann R."/>
            <person name="Wittwer M."/>
        </authorList>
    </citation>
    <scope>NUCLEOTIDE SEQUENCE [LARGE SCALE GENOMIC DNA]</scope>
    <source>
        <strain evidence="3 4">ATCC 30569</strain>
    </source>
</reference>
<evidence type="ECO:0000256" key="1">
    <source>
        <dbReference type="PROSITE-ProRule" id="PRU00023"/>
    </source>
</evidence>
<dbReference type="GeneID" id="68105654"/>
<comment type="caution">
    <text evidence="3">The sequence shown here is derived from an EMBL/GenBank/DDBJ whole genome shotgun (WGS) entry which is preliminary data.</text>
</comment>
<dbReference type="SMART" id="SM00248">
    <property type="entry name" value="ANK"/>
    <property type="match status" value="2"/>
</dbReference>
<organism evidence="3 4">
    <name type="scientific">Naegleria lovaniensis</name>
    <name type="common">Amoeba</name>
    <dbReference type="NCBI Taxonomy" id="51637"/>
    <lineage>
        <taxon>Eukaryota</taxon>
        <taxon>Discoba</taxon>
        <taxon>Heterolobosea</taxon>
        <taxon>Tetramitia</taxon>
        <taxon>Eutetramitia</taxon>
        <taxon>Vahlkampfiidae</taxon>
        <taxon>Naegleria</taxon>
    </lineage>
</organism>